<dbReference type="EMBL" id="RCTF01000001">
    <property type="protein sequence ID" value="RLP81931.1"/>
    <property type="molecule type" value="Genomic_DNA"/>
</dbReference>
<keyword evidence="8" id="KW-1185">Reference proteome</keyword>
<sequence>MPDPRPKVLVTTRLFDNDAARFLEDSGFAVVTAGLPPDALDSGIPDDVLAGLLEGVGGWIVGMRAVTREILAAHRELKVIARRGVGYDRVDAVAARDLGRIVTITAGANDDSVADHTLALMLAVLRRLKENNGALAAGDWRVAAGGDLTGKTVGLIGFGRTARAVAKRLSGFDCRVLVAAPRFPGAAPGVTHVPLAQLLAQSDVVSVHAPLTAETRHMIDAAALAAMKRGAILVNTARGGLVDDAALQAALAAGQLAGAGLDVFEAEEDATLRPLAEALAALPQVVATGHAAGSSREALARGNMIAAQCVVAVLTGTAPPEGCVVADGRA</sequence>
<comment type="similarity">
    <text evidence="1 4">Belongs to the D-isomer specific 2-hydroxyacid dehydrogenase family.</text>
</comment>
<gene>
    <name evidence="7" type="ORF">D9R14_02805</name>
</gene>
<evidence type="ECO:0000256" key="3">
    <source>
        <dbReference type="ARBA" id="ARBA00023027"/>
    </source>
</evidence>
<dbReference type="Proteomes" id="UP000269692">
    <property type="component" value="Unassembled WGS sequence"/>
</dbReference>
<dbReference type="Gene3D" id="3.40.50.720">
    <property type="entry name" value="NAD(P)-binding Rossmann-like Domain"/>
    <property type="match status" value="2"/>
</dbReference>
<keyword evidence="3" id="KW-0520">NAD</keyword>
<evidence type="ECO:0000313" key="8">
    <source>
        <dbReference type="Proteomes" id="UP000269692"/>
    </source>
</evidence>
<reference evidence="7 8" key="1">
    <citation type="submission" date="2018-10" db="EMBL/GenBank/DDBJ databases">
        <title>Xanthobacter tagetidis genome sequencing and assembly.</title>
        <authorList>
            <person name="Maclea K.S."/>
            <person name="Goen A.E."/>
            <person name="Fatima S.A."/>
        </authorList>
    </citation>
    <scope>NUCLEOTIDE SEQUENCE [LARGE SCALE GENOMIC DNA]</scope>
    <source>
        <strain evidence="7 8">ATCC 700314</strain>
    </source>
</reference>
<dbReference type="PROSITE" id="PS00670">
    <property type="entry name" value="D_2_HYDROXYACID_DH_2"/>
    <property type="match status" value="1"/>
</dbReference>
<accession>A0A3L7AQK5</accession>
<evidence type="ECO:0000259" key="5">
    <source>
        <dbReference type="Pfam" id="PF00389"/>
    </source>
</evidence>
<dbReference type="InterPro" id="IPR036291">
    <property type="entry name" value="NAD(P)-bd_dom_sf"/>
</dbReference>
<evidence type="ECO:0000259" key="6">
    <source>
        <dbReference type="Pfam" id="PF02826"/>
    </source>
</evidence>
<feature type="domain" description="D-isomer specific 2-hydroxyacid dehydrogenase catalytic" evidence="5">
    <location>
        <begin position="9"/>
        <end position="320"/>
    </location>
</feature>
<dbReference type="AlphaFoldDB" id="A0A3L7AQK5"/>
<dbReference type="PANTHER" id="PTHR10996">
    <property type="entry name" value="2-HYDROXYACID DEHYDROGENASE-RELATED"/>
    <property type="match status" value="1"/>
</dbReference>
<evidence type="ECO:0000256" key="4">
    <source>
        <dbReference type="RuleBase" id="RU003719"/>
    </source>
</evidence>
<dbReference type="GO" id="GO:0005829">
    <property type="term" value="C:cytosol"/>
    <property type="evidence" value="ECO:0007669"/>
    <property type="project" value="TreeGrafter"/>
</dbReference>
<dbReference type="RefSeq" id="WP_121621745.1">
    <property type="nucleotide sequence ID" value="NZ_JACIIW010000004.1"/>
</dbReference>
<evidence type="ECO:0000256" key="2">
    <source>
        <dbReference type="ARBA" id="ARBA00023002"/>
    </source>
</evidence>
<protein>
    <submittedName>
        <fullName evidence="7">Hydroxyacid dehydrogenase</fullName>
    </submittedName>
</protein>
<dbReference type="Pfam" id="PF02826">
    <property type="entry name" value="2-Hacid_dh_C"/>
    <property type="match status" value="1"/>
</dbReference>
<proteinExistence type="inferred from homology"/>
<dbReference type="InterPro" id="IPR006139">
    <property type="entry name" value="D-isomer_2_OHA_DH_cat_dom"/>
</dbReference>
<dbReference type="PROSITE" id="PS00671">
    <property type="entry name" value="D_2_HYDROXYACID_DH_3"/>
    <property type="match status" value="1"/>
</dbReference>
<dbReference type="Pfam" id="PF00389">
    <property type="entry name" value="2-Hacid_dh"/>
    <property type="match status" value="1"/>
</dbReference>
<keyword evidence="2 4" id="KW-0560">Oxidoreductase</keyword>
<dbReference type="PANTHER" id="PTHR10996:SF283">
    <property type="entry name" value="GLYOXYLATE_HYDROXYPYRUVATE REDUCTASE B"/>
    <property type="match status" value="1"/>
</dbReference>
<evidence type="ECO:0000313" key="7">
    <source>
        <dbReference type="EMBL" id="RLP81931.1"/>
    </source>
</evidence>
<name>A0A3L7AQK5_9HYPH</name>
<feature type="domain" description="D-isomer specific 2-hydroxyacid dehydrogenase NAD-binding" evidence="6">
    <location>
        <begin position="118"/>
        <end position="292"/>
    </location>
</feature>
<dbReference type="InterPro" id="IPR029753">
    <property type="entry name" value="D-isomer_DH_CS"/>
</dbReference>
<comment type="caution">
    <text evidence="7">The sequence shown here is derived from an EMBL/GenBank/DDBJ whole genome shotgun (WGS) entry which is preliminary data.</text>
</comment>
<dbReference type="FunFam" id="3.40.50.720:FF:000203">
    <property type="entry name" value="D-3-phosphoglycerate dehydrogenase (SerA)"/>
    <property type="match status" value="1"/>
</dbReference>
<evidence type="ECO:0000256" key="1">
    <source>
        <dbReference type="ARBA" id="ARBA00005854"/>
    </source>
</evidence>
<dbReference type="SUPFAM" id="SSF52283">
    <property type="entry name" value="Formate/glycerate dehydrogenase catalytic domain-like"/>
    <property type="match status" value="1"/>
</dbReference>
<dbReference type="OrthoDB" id="9793626at2"/>
<dbReference type="InterPro" id="IPR050223">
    <property type="entry name" value="D-isomer_2-hydroxyacid_DH"/>
</dbReference>
<dbReference type="InterPro" id="IPR006140">
    <property type="entry name" value="D-isomer_DH_NAD-bd"/>
</dbReference>
<dbReference type="GO" id="GO:0016618">
    <property type="term" value="F:hydroxypyruvate reductase [NAD(P)H] activity"/>
    <property type="evidence" value="ECO:0007669"/>
    <property type="project" value="TreeGrafter"/>
</dbReference>
<dbReference type="GO" id="GO:0051287">
    <property type="term" value="F:NAD binding"/>
    <property type="evidence" value="ECO:0007669"/>
    <property type="project" value="InterPro"/>
</dbReference>
<organism evidence="7 8">
    <name type="scientific">Xanthobacter tagetidis</name>
    <dbReference type="NCBI Taxonomy" id="60216"/>
    <lineage>
        <taxon>Bacteria</taxon>
        <taxon>Pseudomonadati</taxon>
        <taxon>Pseudomonadota</taxon>
        <taxon>Alphaproteobacteria</taxon>
        <taxon>Hyphomicrobiales</taxon>
        <taxon>Xanthobacteraceae</taxon>
        <taxon>Xanthobacter</taxon>
    </lineage>
</organism>
<dbReference type="GO" id="GO:0030267">
    <property type="term" value="F:glyoxylate reductase (NADPH) activity"/>
    <property type="evidence" value="ECO:0007669"/>
    <property type="project" value="TreeGrafter"/>
</dbReference>
<dbReference type="SUPFAM" id="SSF51735">
    <property type="entry name" value="NAD(P)-binding Rossmann-fold domains"/>
    <property type="match status" value="1"/>
</dbReference>